<keyword evidence="2" id="KW-0808">Transferase</keyword>
<evidence type="ECO:0000256" key="3">
    <source>
        <dbReference type="ARBA" id="ARBA00023315"/>
    </source>
</evidence>
<evidence type="ECO:0000313" key="4">
    <source>
        <dbReference type="EMBL" id="KAK9108389.1"/>
    </source>
</evidence>
<comment type="caution">
    <text evidence="4">The sequence shown here is derived from an EMBL/GenBank/DDBJ whole genome shotgun (WGS) entry which is preliminary data.</text>
</comment>
<proteinExistence type="inferred from homology"/>
<dbReference type="Proteomes" id="UP001420932">
    <property type="component" value="Unassembled WGS sequence"/>
</dbReference>
<organism evidence="4 5">
    <name type="scientific">Stephania yunnanensis</name>
    <dbReference type="NCBI Taxonomy" id="152371"/>
    <lineage>
        <taxon>Eukaryota</taxon>
        <taxon>Viridiplantae</taxon>
        <taxon>Streptophyta</taxon>
        <taxon>Embryophyta</taxon>
        <taxon>Tracheophyta</taxon>
        <taxon>Spermatophyta</taxon>
        <taxon>Magnoliopsida</taxon>
        <taxon>Ranunculales</taxon>
        <taxon>Menispermaceae</taxon>
        <taxon>Menispermoideae</taxon>
        <taxon>Cissampelideae</taxon>
        <taxon>Stephania</taxon>
    </lineage>
</organism>
<evidence type="ECO:0000256" key="2">
    <source>
        <dbReference type="ARBA" id="ARBA00022679"/>
    </source>
</evidence>
<reference evidence="4 5" key="1">
    <citation type="submission" date="2024-01" db="EMBL/GenBank/DDBJ databases">
        <title>Genome assemblies of Stephania.</title>
        <authorList>
            <person name="Yang L."/>
        </authorList>
    </citation>
    <scope>NUCLEOTIDE SEQUENCE [LARGE SCALE GENOMIC DNA]</scope>
    <source>
        <strain evidence="4">YNDBR</strain>
        <tissue evidence="4">Leaf</tissue>
    </source>
</reference>
<keyword evidence="5" id="KW-1185">Reference proteome</keyword>
<gene>
    <name evidence="4" type="ORF">Syun_024400</name>
</gene>
<dbReference type="EMBL" id="JBBNAF010000010">
    <property type="protein sequence ID" value="KAK9108389.1"/>
    <property type="molecule type" value="Genomic_DNA"/>
</dbReference>
<name>A0AAP0I4C5_9MAGN</name>
<accession>A0AAP0I4C5</accession>
<comment type="similarity">
    <text evidence="1">Belongs to the plant acyltransferase family.</text>
</comment>
<evidence type="ECO:0000256" key="1">
    <source>
        <dbReference type="ARBA" id="ARBA00009861"/>
    </source>
</evidence>
<evidence type="ECO:0000313" key="5">
    <source>
        <dbReference type="Proteomes" id="UP001420932"/>
    </source>
</evidence>
<keyword evidence="3" id="KW-0012">Acyltransferase</keyword>
<dbReference type="GO" id="GO:0016746">
    <property type="term" value="F:acyltransferase activity"/>
    <property type="evidence" value="ECO:0007669"/>
    <property type="project" value="UniProtKB-KW"/>
</dbReference>
<dbReference type="AlphaFoldDB" id="A0AAP0I4C5"/>
<dbReference type="PANTHER" id="PTHR31623">
    <property type="entry name" value="F21J9.9"/>
    <property type="match status" value="1"/>
</dbReference>
<dbReference type="PANTHER" id="PTHR31623:SF17">
    <property type="entry name" value="F21J9.9"/>
    <property type="match status" value="1"/>
</dbReference>
<protein>
    <submittedName>
        <fullName evidence="4">Uncharacterized protein</fullName>
    </submittedName>
</protein>
<sequence length="200" mass="22852">MFVNGWSCTARGDCETVAPHFELSTLFPWRDDTNDIEKESQATEGDYDHEKDNKIVTKRFVFNATDIARLRDKARKVESPTRIEVLRLYIGQMLKKIFSSLYGFYSALQKSSYKLIMKFSRSFLLMFIMGFGTLSNRSLRDHIWLSICNWGHDLESLEYLVGMRCVLSGEPLISFIRDVLGTAGDAASYDQSLFGVVATL</sequence>